<organism evidence="2 3">
    <name type="scientific">Lactuca virosa</name>
    <dbReference type="NCBI Taxonomy" id="75947"/>
    <lineage>
        <taxon>Eukaryota</taxon>
        <taxon>Viridiplantae</taxon>
        <taxon>Streptophyta</taxon>
        <taxon>Embryophyta</taxon>
        <taxon>Tracheophyta</taxon>
        <taxon>Spermatophyta</taxon>
        <taxon>Magnoliopsida</taxon>
        <taxon>eudicotyledons</taxon>
        <taxon>Gunneridae</taxon>
        <taxon>Pentapetalae</taxon>
        <taxon>asterids</taxon>
        <taxon>campanulids</taxon>
        <taxon>Asterales</taxon>
        <taxon>Asteraceae</taxon>
        <taxon>Cichorioideae</taxon>
        <taxon>Cichorieae</taxon>
        <taxon>Lactucinae</taxon>
        <taxon>Lactuca</taxon>
    </lineage>
</organism>
<sequence>MSSIFSRLNLLTFVLIVPKKQLTDIVAWKRFEVIEAACIRLLLLEVKQTEFFQDFAKKQGPNPEMTNMSQTQTQTQNDL</sequence>
<accession>A0AAU9NA47</accession>
<reference evidence="2 3" key="1">
    <citation type="submission" date="2022-01" db="EMBL/GenBank/DDBJ databases">
        <authorList>
            <person name="Xiong W."/>
            <person name="Schranz E."/>
        </authorList>
    </citation>
    <scope>NUCLEOTIDE SEQUENCE [LARGE SCALE GENOMIC DNA]</scope>
</reference>
<dbReference type="EMBL" id="CAKMRJ010003167">
    <property type="protein sequence ID" value="CAH1429853.1"/>
    <property type="molecule type" value="Genomic_DNA"/>
</dbReference>
<proteinExistence type="predicted"/>
<keyword evidence="3" id="KW-1185">Reference proteome</keyword>
<dbReference type="AlphaFoldDB" id="A0AAU9NA47"/>
<feature type="region of interest" description="Disordered" evidence="1">
    <location>
        <begin position="57"/>
        <end position="79"/>
    </location>
</feature>
<feature type="compositionally biased region" description="Low complexity" evidence="1">
    <location>
        <begin position="70"/>
        <end position="79"/>
    </location>
</feature>
<evidence type="ECO:0000313" key="2">
    <source>
        <dbReference type="EMBL" id="CAH1429853.1"/>
    </source>
</evidence>
<name>A0AAU9NA47_9ASTR</name>
<gene>
    <name evidence="2" type="ORF">LVIROSA_LOCUS16678</name>
</gene>
<dbReference type="Proteomes" id="UP001157418">
    <property type="component" value="Unassembled WGS sequence"/>
</dbReference>
<evidence type="ECO:0000256" key="1">
    <source>
        <dbReference type="SAM" id="MobiDB-lite"/>
    </source>
</evidence>
<evidence type="ECO:0000313" key="3">
    <source>
        <dbReference type="Proteomes" id="UP001157418"/>
    </source>
</evidence>
<comment type="caution">
    <text evidence="2">The sequence shown here is derived from an EMBL/GenBank/DDBJ whole genome shotgun (WGS) entry which is preliminary data.</text>
</comment>
<protein>
    <submittedName>
        <fullName evidence="2">Uncharacterized protein</fullName>
    </submittedName>
</protein>